<dbReference type="EMBL" id="LAZR01005517">
    <property type="protein sequence ID" value="KKM99262.1"/>
    <property type="molecule type" value="Genomic_DNA"/>
</dbReference>
<name>A0A0F9Q1K8_9ZZZZ</name>
<organism evidence="1">
    <name type="scientific">marine sediment metagenome</name>
    <dbReference type="NCBI Taxonomy" id="412755"/>
    <lineage>
        <taxon>unclassified sequences</taxon>
        <taxon>metagenomes</taxon>
        <taxon>ecological metagenomes</taxon>
    </lineage>
</organism>
<evidence type="ECO:0008006" key="2">
    <source>
        <dbReference type="Google" id="ProtNLM"/>
    </source>
</evidence>
<protein>
    <recommendedName>
        <fullName evidence="2">EF-hand domain-containing protein</fullName>
    </recommendedName>
</protein>
<comment type="caution">
    <text evidence="1">The sequence shown here is derived from an EMBL/GenBank/DDBJ whole genome shotgun (WGS) entry which is preliminary data.</text>
</comment>
<dbReference type="AlphaFoldDB" id="A0A0F9Q1K8"/>
<gene>
    <name evidence="1" type="ORF">LCGC14_1149560</name>
</gene>
<accession>A0A0F9Q1K8</accession>
<feature type="non-terminal residue" evidence="1">
    <location>
        <position position="1"/>
    </location>
</feature>
<evidence type="ECO:0000313" key="1">
    <source>
        <dbReference type="EMBL" id="KKM99262.1"/>
    </source>
</evidence>
<proteinExistence type="predicted"/>
<sequence length="41" mass="4710">KAKIEKEALASTIRHAFAEFDGNKLSSPELQEFLRDMKFGR</sequence>
<reference evidence="1" key="1">
    <citation type="journal article" date="2015" name="Nature">
        <title>Complex archaea that bridge the gap between prokaryotes and eukaryotes.</title>
        <authorList>
            <person name="Spang A."/>
            <person name="Saw J.H."/>
            <person name="Jorgensen S.L."/>
            <person name="Zaremba-Niedzwiedzka K."/>
            <person name="Martijn J."/>
            <person name="Lind A.E."/>
            <person name="van Eijk R."/>
            <person name="Schleper C."/>
            <person name="Guy L."/>
            <person name="Ettema T.J."/>
        </authorList>
    </citation>
    <scope>NUCLEOTIDE SEQUENCE</scope>
</reference>